<comment type="caution">
    <text evidence="8">The sequence shown here is derived from an EMBL/GenBank/DDBJ whole genome shotgun (WGS) entry which is preliminary data.</text>
</comment>
<feature type="transmembrane region" description="Helical" evidence="6">
    <location>
        <begin position="159"/>
        <end position="181"/>
    </location>
</feature>
<keyword evidence="5 6" id="KW-0472">Membrane</keyword>
<keyword evidence="2" id="KW-0813">Transport</keyword>
<evidence type="ECO:0000256" key="3">
    <source>
        <dbReference type="ARBA" id="ARBA00022692"/>
    </source>
</evidence>
<dbReference type="OrthoDB" id="9814303at2"/>
<evidence type="ECO:0000313" key="9">
    <source>
        <dbReference type="Proteomes" id="UP000267418"/>
    </source>
</evidence>
<dbReference type="PANTHER" id="PTHR23501:SF191">
    <property type="entry name" value="VACUOLAR BASIC AMINO ACID TRANSPORTER 4"/>
    <property type="match status" value="1"/>
</dbReference>
<evidence type="ECO:0000256" key="4">
    <source>
        <dbReference type="ARBA" id="ARBA00022989"/>
    </source>
</evidence>
<evidence type="ECO:0000256" key="2">
    <source>
        <dbReference type="ARBA" id="ARBA00022448"/>
    </source>
</evidence>
<feature type="transmembrane region" description="Helical" evidence="6">
    <location>
        <begin position="364"/>
        <end position="384"/>
    </location>
</feature>
<feature type="transmembrane region" description="Helical" evidence="6">
    <location>
        <begin position="335"/>
        <end position="358"/>
    </location>
</feature>
<evidence type="ECO:0000256" key="6">
    <source>
        <dbReference type="SAM" id="Phobius"/>
    </source>
</evidence>
<dbReference type="GO" id="GO:0005886">
    <property type="term" value="C:plasma membrane"/>
    <property type="evidence" value="ECO:0007669"/>
    <property type="project" value="TreeGrafter"/>
</dbReference>
<reference evidence="8 9" key="1">
    <citation type="submission" date="2018-12" db="EMBL/GenBank/DDBJ databases">
        <title>The genome of Variovorax gossypii DSM 100435.</title>
        <authorList>
            <person name="Gao J."/>
            <person name="Sun J."/>
        </authorList>
    </citation>
    <scope>NUCLEOTIDE SEQUENCE [LARGE SCALE GENOMIC DNA]</scope>
    <source>
        <strain evidence="8 9">DSM 100435</strain>
    </source>
</reference>
<dbReference type="AlphaFoldDB" id="A0A3S0GVV9"/>
<proteinExistence type="predicted"/>
<feature type="transmembrane region" description="Helical" evidence="6">
    <location>
        <begin position="131"/>
        <end position="153"/>
    </location>
</feature>
<feature type="transmembrane region" description="Helical" evidence="6">
    <location>
        <begin position="245"/>
        <end position="267"/>
    </location>
</feature>
<dbReference type="SUPFAM" id="SSF103473">
    <property type="entry name" value="MFS general substrate transporter"/>
    <property type="match status" value="1"/>
</dbReference>
<feature type="transmembrane region" description="Helical" evidence="6">
    <location>
        <begin position="74"/>
        <end position="93"/>
    </location>
</feature>
<evidence type="ECO:0000256" key="5">
    <source>
        <dbReference type="ARBA" id="ARBA00023136"/>
    </source>
</evidence>
<feature type="domain" description="Major facilitator superfamily (MFS) profile" evidence="7">
    <location>
        <begin position="7"/>
        <end position="389"/>
    </location>
</feature>
<organism evidence="8 9">
    <name type="scientific">Variovorax gossypii</name>
    <dbReference type="NCBI Taxonomy" id="1679495"/>
    <lineage>
        <taxon>Bacteria</taxon>
        <taxon>Pseudomonadati</taxon>
        <taxon>Pseudomonadota</taxon>
        <taxon>Betaproteobacteria</taxon>
        <taxon>Burkholderiales</taxon>
        <taxon>Comamonadaceae</taxon>
        <taxon>Variovorax</taxon>
    </lineage>
</organism>
<keyword evidence="9" id="KW-1185">Reference proteome</keyword>
<sequence length="405" mass="42328">MPGAKEFIVLAAAVMSVNAVAVDTLLPALAEVGAAVNAGEDNRRQWLITAYLIGFGVSQLVYGTLSDHYGRKPFMLLGLSLYAAFAGLSVLASDFGTAVALRVLQGCGGGVSVLALSIIRDRHSGEEMVRVMSLAFMLFLGVPIFAPSLGHAILALSSWQWVFAAIALFGAALLPWVALRLPETLPRERRMPLSPRTVAQAIGCVLRQRDSLGYTLASTALVGALFGIVTSGQQLFANVFRAPEVFPLVFGTVATCVALAALLNGRVVGRFGARRTSHLALMGYLFVACVHGAVAWSGMERPWIFTALQSALMFCFGLMLANFGSLAMARLAHIAGTASAVQSLVINVGGALIGIFIGQSFDGTAVPMTLGSIASGCAALAMVLMAERGRLFQPVAAALPAQVAG</sequence>
<dbReference type="Gene3D" id="1.20.1720.10">
    <property type="entry name" value="Multidrug resistance protein D"/>
    <property type="match status" value="1"/>
</dbReference>
<feature type="transmembrane region" description="Helical" evidence="6">
    <location>
        <begin position="45"/>
        <end position="62"/>
    </location>
</feature>
<feature type="transmembrane region" description="Helical" evidence="6">
    <location>
        <begin position="303"/>
        <end position="323"/>
    </location>
</feature>
<dbReference type="InterPro" id="IPR036259">
    <property type="entry name" value="MFS_trans_sf"/>
</dbReference>
<dbReference type="GO" id="GO:0022857">
    <property type="term" value="F:transmembrane transporter activity"/>
    <property type="evidence" value="ECO:0007669"/>
    <property type="project" value="InterPro"/>
</dbReference>
<comment type="subcellular location">
    <subcellularLocation>
        <location evidence="1">Endomembrane system</location>
        <topology evidence="1">Multi-pass membrane protein</topology>
    </subcellularLocation>
</comment>
<dbReference type="InterPro" id="IPR020846">
    <property type="entry name" value="MFS_dom"/>
</dbReference>
<dbReference type="PANTHER" id="PTHR23501">
    <property type="entry name" value="MAJOR FACILITATOR SUPERFAMILY"/>
    <property type="match status" value="1"/>
</dbReference>
<dbReference type="GO" id="GO:0012505">
    <property type="term" value="C:endomembrane system"/>
    <property type="evidence" value="ECO:0007669"/>
    <property type="project" value="UniProtKB-SubCell"/>
</dbReference>
<evidence type="ECO:0000313" key="8">
    <source>
        <dbReference type="EMBL" id="RTQ33110.1"/>
    </source>
</evidence>
<feature type="transmembrane region" description="Helical" evidence="6">
    <location>
        <begin position="279"/>
        <end position="297"/>
    </location>
</feature>
<keyword evidence="4 6" id="KW-1133">Transmembrane helix</keyword>
<evidence type="ECO:0000256" key="1">
    <source>
        <dbReference type="ARBA" id="ARBA00004127"/>
    </source>
</evidence>
<accession>A0A3S0GVV9</accession>
<dbReference type="EMBL" id="RXOE01000005">
    <property type="protein sequence ID" value="RTQ33110.1"/>
    <property type="molecule type" value="Genomic_DNA"/>
</dbReference>
<name>A0A3S0GVV9_9BURK</name>
<feature type="transmembrane region" description="Helical" evidence="6">
    <location>
        <begin position="99"/>
        <end position="119"/>
    </location>
</feature>
<protein>
    <submittedName>
        <fullName evidence="8">MFS transporter</fullName>
    </submittedName>
</protein>
<keyword evidence="3 6" id="KW-0812">Transmembrane</keyword>
<gene>
    <name evidence="8" type="ORF">EJP69_19720</name>
</gene>
<dbReference type="Proteomes" id="UP000267418">
    <property type="component" value="Unassembled WGS sequence"/>
</dbReference>
<dbReference type="CDD" id="cd17320">
    <property type="entry name" value="MFS_MdfA_MDR_like"/>
    <property type="match status" value="1"/>
</dbReference>
<dbReference type="InterPro" id="IPR011701">
    <property type="entry name" value="MFS"/>
</dbReference>
<dbReference type="PROSITE" id="PS50850">
    <property type="entry name" value="MFS"/>
    <property type="match status" value="1"/>
</dbReference>
<dbReference type="Pfam" id="PF07690">
    <property type="entry name" value="MFS_1"/>
    <property type="match status" value="1"/>
</dbReference>
<feature type="transmembrane region" description="Helical" evidence="6">
    <location>
        <begin position="212"/>
        <end position="233"/>
    </location>
</feature>
<evidence type="ECO:0000259" key="7">
    <source>
        <dbReference type="PROSITE" id="PS50850"/>
    </source>
</evidence>